<name>A0A4R4YM72_9ACTN</name>
<organism evidence="2 3">
    <name type="scientific">Nonomuraea terrae</name>
    <dbReference type="NCBI Taxonomy" id="2530383"/>
    <lineage>
        <taxon>Bacteria</taxon>
        <taxon>Bacillati</taxon>
        <taxon>Actinomycetota</taxon>
        <taxon>Actinomycetes</taxon>
        <taxon>Streptosporangiales</taxon>
        <taxon>Streptosporangiaceae</taxon>
        <taxon>Nonomuraea</taxon>
    </lineage>
</organism>
<feature type="domain" description="Aminoglycoside phosphotransferase" evidence="1">
    <location>
        <begin position="76"/>
        <end position="289"/>
    </location>
</feature>
<evidence type="ECO:0000313" key="3">
    <source>
        <dbReference type="Proteomes" id="UP000295302"/>
    </source>
</evidence>
<dbReference type="Gene3D" id="1.10.510.10">
    <property type="entry name" value="Transferase(Phosphotransferase) domain 1"/>
    <property type="match status" value="1"/>
</dbReference>
<evidence type="ECO:0000259" key="1">
    <source>
        <dbReference type="Pfam" id="PF01636"/>
    </source>
</evidence>
<dbReference type="AlphaFoldDB" id="A0A4R4YM72"/>
<dbReference type="InterPro" id="IPR011009">
    <property type="entry name" value="Kinase-like_dom_sf"/>
</dbReference>
<keyword evidence="3" id="KW-1185">Reference proteome</keyword>
<proteinExistence type="predicted"/>
<reference evidence="2 3" key="1">
    <citation type="submission" date="2019-03" db="EMBL/GenBank/DDBJ databases">
        <title>Draft genome sequences of novel Actinobacteria.</title>
        <authorList>
            <person name="Sahin N."/>
            <person name="Ay H."/>
            <person name="Saygin H."/>
        </authorList>
    </citation>
    <scope>NUCLEOTIDE SEQUENCE [LARGE SCALE GENOMIC DNA]</scope>
    <source>
        <strain evidence="2 3">CH32</strain>
    </source>
</reference>
<evidence type="ECO:0000313" key="2">
    <source>
        <dbReference type="EMBL" id="TDD45570.1"/>
    </source>
</evidence>
<gene>
    <name evidence="2" type="ORF">E1286_23510</name>
</gene>
<dbReference type="Proteomes" id="UP000295302">
    <property type="component" value="Unassembled WGS sequence"/>
</dbReference>
<dbReference type="Gene3D" id="3.30.200.20">
    <property type="entry name" value="Phosphorylase Kinase, domain 1"/>
    <property type="match status" value="1"/>
</dbReference>
<comment type="caution">
    <text evidence="2">The sequence shown here is derived from an EMBL/GenBank/DDBJ whole genome shotgun (WGS) entry which is preliminary data.</text>
</comment>
<dbReference type="InterPro" id="IPR002575">
    <property type="entry name" value="Aminoglycoside_PTrfase"/>
</dbReference>
<dbReference type="EMBL" id="SMKQ01000076">
    <property type="protein sequence ID" value="TDD45570.1"/>
    <property type="molecule type" value="Genomic_DNA"/>
</dbReference>
<sequence>MRTRTYTSRRARTWRGCARRGRAFNTGGPATSSRCSQKDVDRLPSAAVASWSMWSEVRPPTTTQVRDAFGVEVGELRPHPGGFEADAFTDGRWFVKLWRQQPDSDAGLALTAELATRGIPVPAAERALDGSYTSEHQGRRYALFPFLDGRQGTWNDADAIARAMHAVHEITDLVLPRTDMDEWCIEVLRDRHDHPWIVDRRDEVMANVDRLEAVIERARAIDVPHVVCHHDLFPHNVLVDRDGRIAALLDWGHAMLAPREHDVFAALCGPDPVRFLRAYGAERLDLTHLEYARLARSLRDLAVRIYNEVDLEGVNTWGFDGLRRVDADLALSRPFCDR</sequence>
<dbReference type="OrthoDB" id="9797603at2"/>
<dbReference type="SUPFAM" id="SSF56112">
    <property type="entry name" value="Protein kinase-like (PK-like)"/>
    <property type="match status" value="1"/>
</dbReference>
<accession>A0A4R4YM72</accession>
<dbReference type="Pfam" id="PF01636">
    <property type="entry name" value="APH"/>
    <property type="match status" value="1"/>
</dbReference>
<protein>
    <recommendedName>
        <fullName evidence="1">Aminoglycoside phosphotransferase domain-containing protein</fullName>
    </recommendedName>
</protein>